<dbReference type="Proteomes" id="UP000027665">
    <property type="component" value="Unassembled WGS sequence"/>
</dbReference>
<gene>
    <name evidence="5" type="ORF">EH55_04565</name>
</gene>
<dbReference type="AlphaFoldDB" id="A0A073IR71"/>
<dbReference type="InterPro" id="IPR036318">
    <property type="entry name" value="FAD-bd_PCMH-like_sf"/>
</dbReference>
<evidence type="ECO:0000313" key="6">
    <source>
        <dbReference type="Proteomes" id="UP000027665"/>
    </source>
</evidence>
<dbReference type="PANTHER" id="PTHR42659:SF2">
    <property type="entry name" value="XANTHINE DEHYDROGENASE SUBUNIT C-RELATED"/>
    <property type="match status" value="1"/>
</dbReference>
<name>A0A073IR71_9BACT</name>
<evidence type="ECO:0000256" key="2">
    <source>
        <dbReference type="ARBA" id="ARBA00022827"/>
    </source>
</evidence>
<keyword evidence="2" id="KW-0274">FAD</keyword>
<keyword evidence="1" id="KW-0285">Flavoprotein</keyword>
<dbReference type="InterPro" id="IPR036683">
    <property type="entry name" value="CO_DH_flav_C_dom_sf"/>
</dbReference>
<accession>A0A073IR71</accession>
<reference evidence="5 6" key="1">
    <citation type="submission" date="2014-04" db="EMBL/GenBank/DDBJ databases">
        <title>Draft Genome Sequence of Synergistes jonesii.</title>
        <authorList>
            <person name="Coil D.A."/>
            <person name="Eisen J.A."/>
            <person name="Holland-Moritz H.E."/>
        </authorList>
    </citation>
    <scope>NUCLEOTIDE SEQUENCE [LARGE SCALE GENOMIC DNA]</scope>
    <source>
        <strain evidence="5 6">78-1</strain>
    </source>
</reference>
<comment type="caution">
    <text evidence="5">The sequence shown here is derived from an EMBL/GenBank/DDBJ whole genome shotgun (WGS) entry which is preliminary data.</text>
</comment>
<dbReference type="eggNOG" id="COG1319">
    <property type="taxonomic scope" value="Bacteria"/>
</dbReference>
<dbReference type="Gene3D" id="3.30.390.50">
    <property type="entry name" value="CO dehydrogenase flavoprotein, C-terminal domain"/>
    <property type="match status" value="1"/>
</dbReference>
<keyword evidence="3" id="KW-0560">Oxidoreductase</keyword>
<evidence type="ECO:0000313" key="5">
    <source>
        <dbReference type="EMBL" id="KEJ92279.1"/>
    </source>
</evidence>
<dbReference type="RefSeq" id="WP_037976007.1">
    <property type="nucleotide sequence ID" value="NZ_JMKI01000031.1"/>
</dbReference>
<sequence>MLILTNFAYYQPTTTADVLPLIKDGNIIIAGGSDLIPQLKCASIPAPEGLVDLSGVEELQKIEEKNDGIHIGAMTTLAHAAKNETISEKLPAVAQAARNVAAPQIRNRGTIGGNVLQSRRCFYYNQTKEWRQGIPRCYKVGGDRCLQIQNSPICRAIYYSDMAPALLAYNAQAVVNIDGKDQTLSCKDLIEAHCQDHDEKKMLIKEFLFSKNSFSGVFSSFVKYSLRGSIDFPVINFAYVCGPDTLRIFVGGIATQVIELADTEAYLKEHGKGFTESAALEIALSEMNKKNQVIRESGISVQVKRGTFRYIETILADIKRHI</sequence>
<keyword evidence="6" id="KW-1185">Reference proteome</keyword>
<dbReference type="SUPFAM" id="SSF55447">
    <property type="entry name" value="CO dehydrogenase flavoprotein C-terminal domain-like"/>
    <property type="match status" value="1"/>
</dbReference>
<feature type="domain" description="FAD-binding PCMH-type" evidence="4">
    <location>
        <begin position="2"/>
        <end position="227"/>
    </location>
</feature>
<dbReference type="InterPro" id="IPR016167">
    <property type="entry name" value="FAD-bd_PCMH_sub1"/>
</dbReference>
<dbReference type="GeneID" id="90983576"/>
<evidence type="ECO:0000256" key="3">
    <source>
        <dbReference type="ARBA" id="ARBA00023002"/>
    </source>
</evidence>
<dbReference type="PANTHER" id="PTHR42659">
    <property type="entry name" value="XANTHINE DEHYDROGENASE SUBUNIT C-RELATED"/>
    <property type="match status" value="1"/>
</dbReference>
<dbReference type="STRING" id="2754.EH55_04565"/>
<dbReference type="OrthoDB" id="9774454at2"/>
<dbReference type="InterPro" id="IPR051312">
    <property type="entry name" value="Diverse_Substr_Oxidored"/>
</dbReference>
<dbReference type="SUPFAM" id="SSF56176">
    <property type="entry name" value="FAD-binding/transporter-associated domain-like"/>
    <property type="match status" value="1"/>
</dbReference>
<proteinExistence type="predicted"/>
<dbReference type="EMBL" id="JMKI01000031">
    <property type="protein sequence ID" value="KEJ92279.1"/>
    <property type="molecule type" value="Genomic_DNA"/>
</dbReference>
<dbReference type="PROSITE" id="PS51387">
    <property type="entry name" value="FAD_PCMH"/>
    <property type="match status" value="1"/>
</dbReference>
<evidence type="ECO:0000256" key="1">
    <source>
        <dbReference type="ARBA" id="ARBA00022630"/>
    </source>
</evidence>
<protein>
    <recommendedName>
        <fullName evidence="4">FAD-binding PCMH-type domain-containing protein</fullName>
    </recommendedName>
</protein>
<dbReference type="GO" id="GO:0016491">
    <property type="term" value="F:oxidoreductase activity"/>
    <property type="evidence" value="ECO:0007669"/>
    <property type="project" value="UniProtKB-KW"/>
</dbReference>
<dbReference type="Gene3D" id="3.30.43.10">
    <property type="entry name" value="Uridine Diphospho-n-acetylenolpyruvylglucosamine Reductase, domain 2"/>
    <property type="match status" value="1"/>
</dbReference>
<dbReference type="InterPro" id="IPR016166">
    <property type="entry name" value="FAD-bd_PCMH"/>
</dbReference>
<evidence type="ECO:0000259" key="4">
    <source>
        <dbReference type="PROSITE" id="PS51387"/>
    </source>
</evidence>
<organism evidence="5 6">
    <name type="scientific">Synergistes jonesii</name>
    <dbReference type="NCBI Taxonomy" id="2754"/>
    <lineage>
        <taxon>Bacteria</taxon>
        <taxon>Thermotogati</taxon>
        <taxon>Synergistota</taxon>
        <taxon>Synergistia</taxon>
        <taxon>Synergistales</taxon>
        <taxon>Synergistaceae</taxon>
        <taxon>Synergistes</taxon>
    </lineage>
</organism>
<dbReference type="InterPro" id="IPR002346">
    <property type="entry name" value="Mopterin_DH_FAD-bd"/>
</dbReference>
<dbReference type="Gene3D" id="3.30.465.10">
    <property type="match status" value="1"/>
</dbReference>
<dbReference type="Pfam" id="PF00941">
    <property type="entry name" value="FAD_binding_5"/>
    <property type="match status" value="1"/>
</dbReference>
<dbReference type="InterPro" id="IPR016169">
    <property type="entry name" value="FAD-bd_PCMH_sub2"/>
</dbReference>
<dbReference type="GO" id="GO:0071949">
    <property type="term" value="F:FAD binding"/>
    <property type="evidence" value="ECO:0007669"/>
    <property type="project" value="InterPro"/>
</dbReference>